<dbReference type="InterPro" id="IPR011856">
    <property type="entry name" value="tRNA_endonuc-like_dom_sf"/>
</dbReference>
<evidence type="ECO:0000313" key="1">
    <source>
        <dbReference type="EMBL" id="MEC6833033.1"/>
    </source>
</evidence>
<organism evidence="1 2">
    <name type="scientific">Photobacterium toruni</name>
    <dbReference type="NCBI Taxonomy" id="1935446"/>
    <lineage>
        <taxon>Bacteria</taxon>
        <taxon>Pseudomonadati</taxon>
        <taxon>Pseudomonadota</taxon>
        <taxon>Gammaproteobacteria</taxon>
        <taxon>Vibrionales</taxon>
        <taxon>Vibrionaceae</taxon>
        <taxon>Photobacterium</taxon>
    </lineage>
</organism>
<sequence length="248" mass="27572">MAKGIRFGDDFIRHQAERRIKWAAKGHVSGSGKPYDLGFAQERKPSSAQASITLTKLPASNASKGCPNWLVDVIKTDNEIAHAIAVKSYKPDSPHKRALVALAKDPSLETGLKATADTKGRAGKPEHYIQVRIFYLLERDHPDFYYHAYSVPNGGLRAKRTAAELLHEGVKDGVPDMQISVPRGGYHGMYLEVKTDKGKPSSHQVERVSKLCEQGYYAVICKGFDACWSAINRYMNLPNFDNITKIDE</sequence>
<dbReference type="Gene3D" id="3.40.1350.10">
    <property type="match status" value="1"/>
</dbReference>
<accession>A0ABU6L8X1</accession>
<evidence type="ECO:0000313" key="2">
    <source>
        <dbReference type="Proteomes" id="UP001306119"/>
    </source>
</evidence>
<dbReference type="EMBL" id="JAYXUG010000013">
    <property type="protein sequence ID" value="MEC6833033.1"/>
    <property type="molecule type" value="Genomic_DNA"/>
</dbReference>
<comment type="caution">
    <text evidence="1">The sequence shown here is derived from an EMBL/GenBank/DDBJ whole genome shotgun (WGS) entry which is preliminary data.</text>
</comment>
<protein>
    <recommendedName>
        <fullName evidence="3">VRR-NUC domain protein</fullName>
    </recommendedName>
</protein>
<evidence type="ECO:0008006" key="3">
    <source>
        <dbReference type="Google" id="ProtNLM"/>
    </source>
</evidence>
<proteinExistence type="predicted"/>
<dbReference type="Proteomes" id="UP001306119">
    <property type="component" value="Unassembled WGS sequence"/>
</dbReference>
<gene>
    <name evidence="1" type="ORF">VXS06_14795</name>
</gene>
<name>A0ABU6L8X1_9GAMM</name>
<keyword evidence="2" id="KW-1185">Reference proteome</keyword>
<reference evidence="1 2" key="1">
    <citation type="submission" date="2024-01" db="EMBL/GenBank/DDBJ databases">
        <title>Active colonisers of the gastrointestinal tract of Atlantic salmon farmed in a warm water region.</title>
        <authorList>
            <person name="Bowman J.P."/>
        </authorList>
    </citation>
    <scope>NUCLEOTIDE SEQUENCE [LARGE SCALE GENOMIC DNA]</scope>
    <source>
        <strain evidence="1 2">S3MW1</strain>
    </source>
</reference>
<dbReference type="RefSeq" id="WP_327775333.1">
    <property type="nucleotide sequence ID" value="NZ_JAYXUG010000013.1"/>
</dbReference>